<gene>
    <name evidence="1" type="ORF">U0C82_15385</name>
</gene>
<protein>
    <submittedName>
        <fullName evidence="1">DUF1059 domain-containing protein</fullName>
    </submittedName>
</protein>
<accession>A0ABU5I569</accession>
<name>A0ABU5I569_9HYPH</name>
<dbReference type="InterPro" id="IPR009409">
    <property type="entry name" value="DUF1059"/>
</dbReference>
<sequence length="65" mass="7378">MYELDCSGIIPGCARVIRADSESEVFRRAVIQAERMGYNRVPTTMLDRFRHEMIDVDSEATKLAG</sequence>
<keyword evidence="2" id="KW-1185">Reference proteome</keyword>
<dbReference type="Pfam" id="PF06348">
    <property type="entry name" value="DUF1059"/>
    <property type="match status" value="1"/>
</dbReference>
<evidence type="ECO:0000313" key="2">
    <source>
        <dbReference type="Proteomes" id="UP001294412"/>
    </source>
</evidence>
<reference evidence="1 2" key="1">
    <citation type="submission" date="2023-12" db="EMBL/GenBank/DDBJ databases">
        <title>Description of Novel Strain Fulvimarina sp. 2208YS6-2-32 isolated from Uroteuthis (Photololigo) edulis.</title>
        <authorList>
            <person name="Park J.-S."/>
        </authorList>
    </citation>
    <scope>NUCLEOTIDE SEQUENCE [LARGE SCALE GENOMIC DNA]</scope>
    <source>
        <strain evidence="1 2">2208YS6-2-32</strain>
    </source>
</reference>
<dbReference type="EMBL" id="JAXLPB010000005">
    <property type="protein sequence ID" value="MDY8110524.1"/>
    <property type="molecule type" value="Genomic_DNA"/>
</dbReference>
<evidence type="ECO:0000313" key="1">
    <source>
        <dbReference type="EMBL" id="MDY8110524.1"/>
    </source>
</evidence>
<dbReference type="Proteomes" id="UP001294412">
    <property type="component" value="Unassembled WGS sequence"/>
</dbReference>
<dbReference type="RefSeq" id="WP_322188191.1">
    <property type="nucleotide sequence ID" value="NZ_JAXLPB010000005.1"/>
</dbReference>
<proteinExistence type="predicted"/>
<comment type="caution">
    <text evidence="1">The sequence shown here is derived from an EMBL/GenBank/DDBJ whole genome shotgun (WGS) entry which is preliminary data.</text>
</comment>
<organism evidence="1 2">
    <name type="scientific">Fulvimarina uroteuthidis</name>
    <dbReference type="NCBI Taxonomy" id="3098149"/>
    <lineage>
        <taxon>Bacteria</taxon>
        <taxon>Pseudomonadati</taxon>
        <taxon>Pseudomonadota</taxon>
        <taxon>Alphaproteobacteria</taxon>
        <taxon>Hyphomicrobiales</taxon>
        <taxon>Aurantimonadaceae</taxon>
        <taxon>Fulvimarina</taxon>
    </lineage>
</organism>